<keyword evidence="3" id="KW-1185">Reference proteome</keyword>
<feature type="compositionally biased region" description="Acidic residues" evidence="1">
    <location>
        <begin position="217"/>
        <end position="233"/>
    </location>
</feature>
<feature type="region of interest" description="Disordered" evidence="1">
    <location>
        <begin position="198"/>
        <end position="245"/>
    </location>
</feature>
<name>A0A6A6PCF4_9PEZI</name>
<dbReference type="Proteomes" id="UP000799766">
    <property type="component" value="Unassembled WGS sequence"/>
</dbReference>
<feature type="compositionally biased region" description="Basic and acidic residues" evidence="1">
    <location>
        <begin position="430"/>
        <end position="449"/>
    </location>
</feature>
<dbReference type="InterPro" id="IPR025040">
    <property type="entry name" value="DUF3984"/>
</dbReference>
<evidence type="ECO:0000313" key="3">
    <source>
        <dbReference type="Proteomes" id="UP000799766"/>
    </source>
</evidence>
<accession>A0A6A6PCF4</accession>
<dbReference type="Pfam" id="PF13136">
    <property type="entry name" value="DUF3984"/>
    <property type="match status" value="2"/>
</dbReference>
<evidence type="ECO:0000313" key="2">
    <source>
        <dbReference type="EMBL" id="KAF2461608.1"/>
    </source>
</evidence>
<dbReference type="EMBL" id="MU001671">
    <property type="protein sequence ID" value="KAF2461608.1"/>
    <property type="molecule type" value="Genomic_DNA"/>
</dbReference>
<dbReference type="OrthoDB" id="5339776at2759"/>
<protein>
    <submittedName>
        <fullName evidence="2">Uncharacterized protein</fullName>
    </submittedName>
</protein>
<feature type="compositionally biased region" description="Gly residues" evidence="1">
    <location>
        <begin position="329"/>
        <end position="341"/>
    </location>
</feature>
<organism evidence="2 3">
    <name type="scientific">Lineolata rhizophorae</name>
    <dbReference type="NCBI Taxonomy" id="578093"/>
    <lineage>
        <taxon>Eukaryota</taxon>
        <taxon>Fungi</taxon>
        <taxon>Dikarya</taxon>
        <taxon>Ascomycota</taxon>
        <taxon>Pezizomycotina</taxon>
        <taxon>Dothideomycetes</taxon>
        <taxon>Dothideomycetes incertae sedis</taxon>
        <taxon>Lineolatales</taxon>
        <taxon>Lineolataceae</taxon>
        <taxon>Lineolata</taxon>
    </lineage>
</organism>
<dbReference type="AlphaFoldDB" id="A0A6A6PCF4"/>
<feature type="region of interest" description="Disordered" evidence="1">
    <location>
        <begin position="30"/>
        <end position="99"/>
    </location>
</feature>
<feature type="region of interest" description="Disordered" evidence="1">
    <location>
        <begin position="135"/>
        <end position="178"/>
    </location>
</feature>
<proteinExistence type="predicted"/>
<feature type="compositionally biased region" description="Low complexity" evidence="1">
    <location>
        <begin position="202"/>
        <end position="213"/>
    </location>
</feature>
<gene>
    <name evidence="2" type="ORF">BDY21DRAFT_376504</name>
</gene>
<feature type="region of interest" description="Disordered" evidence="1">
    <location>
        <begin position="275"/>
        <end position="343"/>
    </location>
</feature>
<feature type="compositionally biased region" description="Acidic residues" evidence="1">
    <location>
        <begin position="402"/>
        <end position="411"/>
    </location>
</feature>
<evidence type="ECO:0000256" key="1">
    <source>
        <dbReference type="SAM" id="MobiDB-lite"/>
    </source>
</evidence>
<feature type="region of interest" description="Disordered" evidence="1">
    <location>
        <begin position="402"/>
        <end position="473"/>
    </location>
</feature>
<feature type="compositionally biased region" description="Polar residues" evidence="1">
    <location>
        <begin position="60"/>
        <end position="75"/>
    </location>
</feature>
<feature type="compositionally biased region" description="Low complexity" evidence="1">
    <location>
        <begin position="412"/>
        <end position="424"/>
    </location>
</feature>
<sequence>MEVSSPPSFYSTRSSRRSFPNLHHLSLAPLSSRFPIDDAADDDGSGSQHSGSGGGDPSFPRSSYIANASAPTTPSILGRSPSRRRLHSNKGVSSKHGGHRAMYYYSGHAPGLRPDAADLAPGDITKAKSSSALLGGSSALGPLPHGARTGTLTPAGSSAKRRSAGYLGPSAGGRDTGADEWLHRAGLAIAAEARESKGQAWLVSRASSTSLVRSSEDNDDSDSAEADGLDDEGAAGRRGGRLGSDDDRFRLRLRRASLASSDPFDDTADELGAAAPAAHAAAGRTPRRSGSRLASAPASRWASRHGSRVGGSRPDLHGAGGWRTPRTGGALGEETGGGGYFGDDVVLAAEPDFVEGDPDEDEAAIEDEAEVARLAGESGAFGLGGWVDRLIGWSLFSVDEDAEGSDVEEGEGTAAGAAAAAATTVSQAEEEGKKRRGEEAARRREDLERITASIVTGEHHGEPAVEVQEPAQEEGGWHDAAWLLSVASKVIL</sequence>
<reference evidence="2" key="1">
    <citation type="journal article" date="2020" name="Stud. Mycol.">
        <title>101 Dothideomycetes genomes: a test case for predicting lifestyles and emergence of pathogens.</title>
        <authorList>
            <person name="Haridas S."/>
            <person name="Albert R."/>
            <person name="Binder M."/>
            <person name="Bloem J."/>
            <person name="Labutti K."/>
            <person name="Salamov A."/>
            <person name="Andreopoulos B."/>
            <person name="Baker S."/>
            <person name="Barry K."/>
            <person name="Bills G."/>
            <person name="Bluhm B."/>
            <person name="Cannon C."/>
            <person name="Castanera R."/>
            <person name="Culley D."/>
            <person name="Daum C."/>
            <person name="Ezra D."/>
            <person name="Gonzalez J."/>
            <person name="Henrissat B."/>
            <person name="Kuo A."/>
            <person name="Liang C."/>
            <person name="Lipzen A."/>
            <person name="Lutzoni F."/>
            <person name="Magnuson J."/>
            <person name="Mondo S."/>
            <person name="Nolan M."/>
            <person name="Ohm R."/>
            <person name="Pangilinan J."/>
            <person name="Park H.-J."/>
            <person name="Ramirez L."/>
            <person name="Alfaro M."/>
            <person name="Sun H."/>
            <person name="Tritt A."/>
            <person name="Yoshinaga Y."/>
            <person name="Zwiers L.-H."/>
            <person name="Turgeon B."/>
            <person name="Goodwin S."/>
            <person name="Spatafora J."/>
            <person name="Crous P."/>
            <person name="Grigoriev I."/>
        </authorList>
    </citation>
    <scope>NUCLEOTIDE SEQUENCE</scope>
    <source>
        <strain evidence="2">ATCC 16933</strain>
    </source>
</reference>